<organism evidence="2 3">
    <name type="scientific">Solimonas fluminis</name>
    <dbReference type="NCBI Taxonomy" id="2086571"/>
    <lineage>
        <taxon>Bacteria</taxon>
        <taxon>Pseudomonadati</taxon>
        <taxon>Pseudomonadota</taxon>
        <taxon>Gammaproteobacteria</taxon>
        <taxon>Nevskiales</taxon>
        <taxon>Nevskiaceae</taxon>
        <taxon>Solimonas</taxon>
    </lineage>
</organism>
<proteinExistence type="inferred from homology"/>
<dbReference type="InterPro" id="IPR003735">
    <property type="entry name" value="Metal_Tscrpt_repr"/>
</dbReference>
<dbReference type="PANTHER" id="PTHR33677:SF5">
    <property type="entry name" value="TRANSCRIPTIONAL REPRESSOR FRMR"/>
    <property type="match status" value="1"/>
</dbReference>
<dbReference type="OrthoDB" id="9806052at2"/>
<sequence length="110" mass="12964">MWTPWIPVYYTPYSICPEDGMKDWREDKAQMLARLKRIEGQVRGVAAMIEKEDECERVVQQFTAVRKAMDRAFFDLMSCVTRRELADLGIKDRRAEERLEKVTSLLARYG</sequence>
<accession>A0A2S5TI13</accession>
<dbReference type="AlphaFoldDB" id="A0A2S5TI13"/>
<evidence type="ECO:0000313" key="2">
    <source>
        <dbReference type="EMBL" id="PPE74620.1"/>
    </source>
</evidence>
<dbReference type="GO" id="GO:0003677">
    <property type="term" value="F:DNA binding"/>
    <property type="evidence" value="ECO:0007669"/>
    <property type="project" value="InterPro"/>
</dbReference>
<dbReference type="GO" id="GO:0045892">
    <property type="term" value="P:negative regulation of DNA-templated transcription"/>
    <property type="evidence" value="ECO:0007669"/>
    <property type="project" value="UniProtKB-ARBA"/>
</dbReference>
<gene>
    <name evidence="2" type="ORF">C3942_07610</name>
</gene>
<dbReference type="Gene3D" id="1.20.58.1000">
    <property type="entry name" value="Metal-sensitive repressor, helix protomer"/>
    <property type="match status" value="1"/>
</dbReference>
<dbReference type="EMBL" id="PSNW01000003">
    <property type="protein sequence ID" value="PPE74620.1"/>
    <property type="molecule type" value="Genomic_DNA"/>
</dbReference>
<evidence type="ECO:0000256" key="1">
    <source>
        <dbReference type="ARBA" id="ARBA00005260"/>
    </source>
</evidence>
<dbReference type="CDD" id="cd10148">
    <property type="entry name" value="CsoR-like_DUF156"/>
    <property type="match status" value="1"/>
</dbReference>
<comment type="similarity">
    <text evidence="1">Belongs to the FrmR/RcnR family.</text>
</comment>
<dbReference type="PANTHER" id="PTHR33677">
    <property type="entry name" value="TRANSCRIPTIONAL REPRESSOR FRMR-RELATED"/>
    <property type="match status" value="1"/>
</dbReference>
<comment type="caution">
    <text evidence="2">The sequence shown here is derived from an EMBL/GenBank/DDBJ whole genome shotgun (WGS) entry which is preliminary data.</text>
</comment>
<dbReference type="GO" id="GO:0046872">
    <property type="term" value="F:metal ion binding"/>
    <property type="evidence" value="ECO:0007669"/>
    <property type="project" value="InterPro"/>
</dbReference>
<keyword evidence="3" id="KW-1185">Reference proteome</keyword>
<dbReference type="Pfam" id="PF02583">
    <property type="entry name" value="Trns_repr_metal"/>
    <property type="match status" value="1"/>
</dbReference>
<reference evidence="2 3" key="1">
    <citation type="submission" date="2018-02" db="EMBL/GenBank/DDBJ databases">
        <title>Genome sequencing of Solimonas sp. HR-BB.</title>
        <authorList>
            <person name="Lee Y."/>
            <person name="Jeon C.O."/>
        </authorList>
    </citation>
    <scope>NUCLEOTIDE SEQUENCE [LARGE SCALE GENOMIC DNA]</scope>
    <source>
        <strain evidence="2 3">HR-BB</strain>
    </source>
</reference>
<evidence type="ECO:0008006" key="4">
    <source>
        <dbReference type="Google" id="ProtNLM"/>
    </source>
</evidence>
<protein>
    <recommendedName>
        <fullName evidence="4">Transcriptional regulator</fullName>
    </recommendedName>
</protein>
<dbReference type="InterPro" id="IPR038390">
    <property type="entry name" value="Metal_Tscrpt_repr_sf"/>
</dbReference>
<dbReference type="Proteomes" id="UP000238220">
    <property type="component" value="Unassembled WGS sequence"/>
</dbReference>
<name>A0A2S5TI13_9GAMM</name>
<evidence type="ECO:0000313" key="3">
    <source>
        <dbReference type="Proteomes" id="UP000238220"/>
    </source>
</evidence>